<dbReference type="STRING" id="135739.BTO32_00955"/>
<dbReference type="Pfam" id="PF00398">
    <property type="entry name" value="RrnaAD"/>
    <property type="match status" value="1"/>
</dbReference>
<organism evidence="5 6">
    <name type="scientific">Marinobacter lutaoensis</name>
    <dbReference type="NCBI Taxonomy" id="135739"/>
    <lineage>
        <taxon>Bacteria</taxon>
        <taxon>Pseudomonadati</taxon>
        <taxon>Pseudomonadota</taxon>
        <taxon>Gammaproteobacteria</taxon>
        <taxon>Pseudomonadales</taxon>
        <taxon>Marinobacteraceae</taxon>
        <taxon>Marinobacter</taxon>
    </lineage>
</organism>
<dbReference type="GO" id="GO:0032259">
    <property type="term" value="P:methylation"/>
    <property type="evidence" value="ECO:0007669"/>
    <property type="project" value="UniProtKB-KW"/>
</dbReference>
<dbReference type="Proteomes" id="UP000189339">
    <property type="component" value="Unassembled WGS sequence"/>
</dbReference>
<keyword evidence="2" id="KW-0808">Transferase</keyword>
<evidence type="ECO:0008006" key="7">
    <source>
        <dbReference type="Google" id="ProtNLM"/>
    </source>
</evidence>
<keyword evidence="1" id="KW-0489">Methyltransferase</keyword>
<dbReference type="OrthoDB" id="9791837at2"/>
<sequence>MPDDHITPTDRYYSERVARSDDLLWQVGKTVNGEPVDRKQLQLIVGQIVSLLDLTPEDRVLDIGAGNGLLTNLVAPRCAQVTGLERNRALYEQALKHAAGNVSYVCQSLLEADWRTFGAGKAYLYEVVQHLSYPEVATFLHALTEALPAGGRVLLGGIPSETEKWHFYADAGRRACYLRALAAGTDVMGTWYHPDFFRVLAQDLGLSCRIEPQPEALYTAFYRFDCLLSKP</sequence>
<accession>A0A1V2DXD3</accession>
<dbReference type="SUPFAM" id="SSF53335">
    <property type="entry name" value="S-adenosyl-L-methionine-dependent methyltransferases"/>
    <property type="match status" value="1"/>
</dbReference>
<dbReference type="InterPro" id="IPR029063">
    <property type="entry name" value="SAM-dependent_MTases_sf"/>
</dbReference>
<evidence type="ECO:0000256" key="4">
    <source>
        <dbReference type="ARBA" id="ARBA00022884"/>
    </source>
</evidence>
<comment type="caution">
    <text evidence="5">The sequence shown here is derived from an EMBL/GenBank/DDBJ whole genome shotgun (WGS) entry which is preliminary data.</text>
</comment>
<dbReference type="EMBL" id="MSCW01000001">
    <property type="protein sequence ID" value="ONF45080.1"/>
    <property type="molecule type" value="Genomic_DNA"/>
</dbReference>
<keyword evidence="6" id="KW-1185">Reference proteome</keyword>
<evidence type="ECO:0000313" key="5">
    <source>
        <dbReference type="EMBL" id="ONF45080.1"/>
    </source>
</evidence>
<protein>
    <recommendedName>
        <fullName evidence="7">Methyltransferase domain-containing protein</fullName>
    </recommendedName>
</protein>
<dbReference type="Gene3D" id="3.40.50.150">
    <property type="entry name" value="Vaccinia Virus protein VP39"/>
    <property type="match status" value="1"/>
</dbReference>
<reference evidence="5 6" key="1">
    <citation type="submission" date="2016-12" db="EMBL/GenBank/DDBJ databases">
        <title>Marinobacter lutaoensis whole genome sequencing.</title>
        <authorList>
            <person name="Verma A."/>
            <person name="Krishnamurthi S."/>
        </authorList>
    </citation>
    <scope>NUCLEOTIDE SEQUENCE [LARGE SCALE GENOMIC DNA]</scope>
    <source>
        <strain evidence="5 6">T5054</strain>
    </source>
</reference>
<evidence type="ECO:0000256" key="3">
    <source>
        <dbReference type="ARBA" id="ARBA00022691"/>
    </source>
</evidence>
<dbReference type="GO" id="GO:0008168">
    <property type="term" value="F:methyltransferase activity"/>
    <property type="evidence" value="ECO:0007669"/>
    <property type="project" value="UniProtKB-KW"/>
</dbReference>
<evidence type="ECO:0000256" key="1">
    <source>
        <dbReference type="ARBA" id="ARBA00022603"/>
    </source>
</evidence>
<dbReference type="RefSeq" id="WP_076722575.1">
    <property type="nucleotide sequence ID" value="NZ_JABWTC010000002.1"/>
</dbReference>
<keyword evidence="4" id="KW-0694">RNA-binding</keyword>
<evidence type="ECO:0000256" key="2">
    <source>
        <dbReference type="ARBA" id="ARBA00022679"/>
    </source>
</evidence>
<dbReference type="GO" id="GO:0003723">
    <property type="term" value="F:RNA binding"/>
    <property type="evidence" value="ECO:0007669"/>
    <property type="project" value="UniProtKB-KW"/>
</dbReference>
<name>A0A1V2DXD3_9GAMM</name>
<keyword evidence="3" id="KW-0949">S-adenosyl-L-methionine</keyword>
<proteinExistence type="predicted"/>
<evidence type="ECO:0000313" key="6">
    <source>
        <dbReference type="Proteomes" id="UP000189339"/>
    </source>
</evidence>
<dbReference type="CDD" id="cd02440">
    <property type="entry name" value="AdoMet_MTases"/>
    <property type="match status" value="1"/>
</dbReference>
<gene>
    <name evidence="5" type="ORF">BTO32_00955</name>
</gene>
<dbReference type="InterPro" id="IPR001737">
    <property type="entry name" value="KsgA/Erm"/>
</dbReference>
<dbReference type="AlphaFoldDB" id="A0A1V2DXD3"/>